<evidence type="ECO:0000313" key="1">
    <source>
        <dbReference type="EMBL" id="KAI5343796.1"/>
    </source>
</evidence>
<dbReference type="Proteomes" id="UP001054821">
    <property type="component" value="Chromosome 2"/>
</dbReference>
<evidence type="ECO:0000313" key="2">
    <source>
        <dbReference type="Proteomes" id="UP001054821"/>
    </source>
</evidence>
<proteinExistence type="predicted"/>
<gene>
    <name evidence="1" type="ORF">L3X38_011672</name>
</gene>
<protein>
    <submittedName>
        <fullName evidence="1">Uncharacterized protein</fullName>
    </submittedName>
</protein>
<dbReference type="EMBL" id="JAJFAZ020000002">
    <property type="protein sequence ID" value="KAI5343796.1"/>
    <property type="molecule type" value="Genomic_DNA"/>
</dbReference>
<dbReference type="AlphaFoldDB" id="A0AAD4WIK0"/>
<accession>A0AAD4WIK0</accession>
<comment type="caution">
    <text evidence="1">The sequence shown here is derived from an EMBL/GenBank/DDBJ whole genome shotgun (WGS) entry which is preliminary data.</text>
</comment>
<organism evidence="1 2">
    <name type="scientific">Prunus dulcis</name>
    <name type="common">Almond</name>
    <name type="synonym">Amygdalus dulcis</name>
    <dbReference type="NCBI Taxonomy" id="3755"/>
    <lineage>
        <taxon>Eukaryota</taxon>
        <taxon>Viridiplantae</taxon>
        <taxon>Streptophyta</taxon>
        <taxon>Embryophyta</taxon>
        <taxon>Tracheophyta</taxon>
        <taxon>Spermatophyta</taxon>
        <taxon>Magnoliopsida</taxon>
        <taxon>eudicotyledons</taxon>
        <taxon>Gunneridae</taxon>
        <taxon>Pentapetalae</taxon>
        <taxon>rosids</taxon>
        <taxon>fabids</taxon>
        <taxon>Rosales</taxon>
        <taxon>Rosaceae</taxon>
        <taxon>Amygdaloideae</taxon>
        <taxon>Amygdaleae</taxon>
        <taxon>Prunus</taxon>
    </lineage>
</organism>
<sequence>MGRERAYVDDDIDENCLRILRKHSSFLRRAENPTWLGPFGSYLWDETLHFSSGREYPDSFGVYLRGKVLNFSVSGIAQLLKLARPNPNERSPGFPGLVVDNLDLKLVKSTLGWSKKVRVLCENRLSDLYKVLNSIVGYNIDPPCHVIPSLLSPDRARLLYAIGNNVPIDLATYIFRAICRVAFPTSMPDSLLLHP</sequence>
<keyword evidence="2" id="KW-1185">Reference proteome</keyword>
<reference evidence="1 2" key="1">
    <citation type="journal article" date="2022" name="G3 (Bethesda)">
        <title>Whole-genome sequence and methylome profiling of the almond [Prunus dulcis (Mill.) D.A. Webb] cultivar 'Nonpareil'.</title>
        <authorList>
            <person name="D'Amico-Willman K.M."/>
            <person name="Ouma W.Z."/>
            <person name="Meulia T."/>
            <person name="Sideli G.M."/>
            <person name="Gradziel T.M."/>
            <person name="Fresnedo-Ramirez J."/>
        </authorList>
    </citation>
    <scope>NUCLEOTIDE SEQUENCE [LARGE SCALE GENOMIC DNA]</scope>
    <source>
        <strain evidence="1">Clone GOH B32 T37-40</strain>
    </source>
</reference>
<name>A0AAD4WIK0_PRUDU</name>